<name>A0A9X8NV76_BACCE</name>
<dbReference type="Proteomes" id="UP000253597">
    <property type="component" value="Unassembled WGS sequence"/>
</dbReference>
<gene>
    <name evidence="2" type="ORF">DR116_0014945</name>
</gene>
<accession>A0A9X8NV76</accession>
<reference evidence="2 3" key="1">
    <citation type="submission" date="2019-01" db="EMBL/GenBank/DDBJ databases">
        <title>Draft genome sequence of heavy metal resistant Bacillus cereus NWUAB01.</title>
        <authorList>
            <person name="Babalola O."/>
            <person name="Aremu B.R."/>
            <person name="Ayangbenro A.S."/>
        </authorList>
    </citation>
    <scope>NUCLEOTIDE SEQUENCE [LARGE SCALE GENOMIC DNA]</scope>
    <source>
        <strain evidence="2 3">NWUAB01</strain>
    </source>
</reference>
<dbReference type="EMBL" id="QNGD03000007">
    <property type="protein sequence ID" value="RWQ73379.1"/>
    <property type="molecule type" value="Genomic_DNA"/>
</dbReference>
<dbReference type="AlphaFoldDB" id="A0A9X8NV76"/>
<keyword evidence="1" id="KW-0175">Coiled coil</keyword>
<evidence type="ECO:0000313" key="2">
    <source>
        <dbReference type="EMBL" id="RWQ73379.1"/>
    </source>
</evidence>
<proteinExistence type="predicted"/>
<dbReference type="RefSeq" id="WP_124749602.1">
    <property type="nucleotide sequence ID" value="NZ_QNGD03000007.1"/>
</dbReference>
<sequence length="138" mass="16018">MSKKKMDKTYYLNETTVAYIKEYAEEKGIKPSHALERIIAEHQNQNHDLLEQIKGAVKDGVHEDLGRIRAGTNLTDKHTRMLLQFANHYFTVNRFERLATTNQFMSKGMVQAEEFVKNQISNARMKKLEREKGTSDSN</sequence>
<evidence type="ECO:0000256" key="1">
    <source>
        <dbReference type="SAM" id="Coils"/>
    </source>
</evidence>
<feature type="coiled-coil region" evidence="1">
    <location>
        <begin position="32"/>
        <end position="59"/>
    </location>
</feature>
<protein>
    <submittedName>
        <fullName evidence="2">Uncharacterized protein</fullName>
    </submittedName>
</protein>
<evidence type="ECO:0000313" key="3">
    <source>
        <dbReference type="Proteomes" id="UP000253597"/>
    </source>
</evidence>
<organism evidence="2 3">
    <name type="scientific">Bacillus cereus</name>
    <dbReference type="NCBI Taxonomy" id="1396"/>
    <lineage>
        <taxon>Bacteria</taxon>
        <taxon>Bacillati</taxon>
        <taxon>Bacillota</taxon>
        <taxon>Bacilli</taxon>
        <taxon>Bacillales</taxon>
        <taxon>Bacillaceae</taxon>
        <taxon>Bacillus</taxon>
        <taxon>Bacillus cereus group</taxon>
    </lineage>
</organism>
<comment type="caution">
    <text evidence="2">The sequence shown here is derived from an EMBL/GenBank/DDBJ whole genome shotgun (WGS) entry which is preliminary data.</text>
</comment>